<name>A0ABQ6IN73_9MICO</name>
<feature type="compositionally biased region" description="Polar residues" evidence="8">
    <location>
        <begin position="419"/>
        <end position="429"/>
    </location>
</feature>
<evidence type="ECO:0000313" key="12">
    <source>
        <dbReference type="Proteomes" id="UP001157126"/>
    </source>
</evidence>
<feature type="compositionally biased region" description="Low complexity" evidence="8">
    <location>
        <begin position="25"/>
        <end position="40"/>
    </location>
</feature>
<comment type="caution">
    <text evidence="11">The sequence shown here is derived from an EMBL/GenBank/DDBJ whole genome shotgun (WGS) entry which is preliminary data.</text>
</comment>
<dbReference type="PANTHER" id="PTHR21581:SF33">
    <property type="entry name" value="D-ALANYL-D-ALANINE CARBOXYPEPTIDASE DACB"/>
    <property type="match status" value="1"/>
</dbReference>
<reference evidence="12" key="1">
    <citation type="journal article" date="2019" name="Int. J. Syst. Evol. Microbiol.">
        <title>The Global Catalogue of Microorganisms (GCM) 10K type strain sequencing project: providing services to taxonomists for standard genome sequencing and annotation.</title>
        <authorList>
            <consortium name="The Broad Institute Genomics Platform"/>
            <consortium name="The Broad Institute Genome Sequencing Center for Infectious Disease"/>
            <person name="Wu L."/>
            <person name="Ma J."/>
        </authorList>
    </citation>
    <scope>NUCLEOTIDE SEQUENCE [LARGE SCALE GENOMIC DNA]</scope>
    <source>
        <strain evidence="12">NBRC 113072</strain>
    </source>
</reference>
<keyword evidence="4" id="KW-0133">Cell shape</keyword>
<sequence>MTLRRRCASAALAFGLLAGAGSAAAAPATTPTGMPAMPAATPTPPPTPTTTPPMPQPTSTIGGAGLLRPGILYDRPAGVPRPPELQAGAYLVADADDGRVILAKNAHLQSRPASTLKTLTALTLASKLPRTQIVAATPEDAAIDGSKVGLWPGEEYTVEQLMLGLLLTSGNDAANALARANGGMAPTAREMTEHAHGMGALDTFAKNTSGLDATGQLTSVYDLALLGRAAIEDPVVGRYLTVKTAEFPGKRTDGPGSRRERYQINSHNKLLWNYDGTIGVKNGYTQAARQTYIGAVRRGDATYAITYLGGTAGGWRDTAALLDWAFAYGDKVKPVGELVDADTFDPEQTPPVAPVEPEATADASASTAPAFGGSSCRPPSVRAGWPSWPAEPRRSWPPPRSRGADCGDGEASQLVARGNSRTGSQSSVPLGSAYSTNLSTVNVSSTDSIAARA</sequence>
<keyword evidence="5" id="KW-0573">Peptidoglycan synthesis</keyword>
<evidence type="ECO:0000256" key="4">
    <source>
        <dbReference type="ARBA" id="ARBA00022960"/>
    </source>
</evidence>
<keyword evidence="3" id="KW-0378">Hydrolase</keyword>
<protein>
    <recommendedName>
        <fullName evidence="10">Peptidase S11 D-alanyl-D-alanine carboxypeptidase A N-terminal domain-containing protein</fullName>
    </recommendedName>
</protein>
<dbReference type="Gene3D" id="3.40.710.10">
    <property type="entry name" value="DD-peptidase/beta-lactamase superfamily"/>
    <property type="match status" value="1"/>
</dbReference>
<comment type="similarity">
    <text evidence="1 7">Belongs to the peptidase S11 family.</text>
</comment>
<feature type="region of interest" description="Disordered" evidence="8">
    <location>
        <begin position="341"/>
        <end position="453"/>
    </location>
</feature>
<keyword evidence="2 9" id="KW-0732">Signal</keyword>
<evidence type="ECO:0000256" key="1">
    <source>
        <dbReference type="ARBA" id="ARBA00007164"/>
    </source>
</evidence>
<keyword evidence="6" id="KW-0961">Cell wall biogenesis/degradation</keyword>
<dbReference type="PRINTS" id="PR00725">
    <property type="entry name" value="DADACBPTASE1"/>
</dbReference>
<evidence type="ECO:0000256" key="9">
    <source>
        <dbReference type="SAM" id="SignalP"/>
    </source>
</evidence>
<evidence type="ECO:0000256" key="2">
    <source>
        <dbReference type="ARBA" id="ARBA00022729"/>
    </source>
</evidence>
<evidence type="ECO:0000313" key="11">
    <source>
        <dbReference type="EMBL" id="GMA38551.1"/>
    </source>
</evidence>
<evidence type="ECO:0000259" key="10">
    <source>
        <dbReference type="Pfam" id="PF00768"/>
    </source>
</evidence>
<feature type="region of interest" description="Disordered" evidence="8">
    <location>
        <begin position="25"/>
        <end position="62"/>
    </location>
</feature>
<evidence type="ECO:0000256" key="3">
    <source>
        <dbReference type="ARBA" id="ARBA00022801"/>
    </source>
</evidence>
<evidence type="ECO:0000256" key="6">
    <source>
        <dbReference type="ARBA" id="ARBA00023316"/>
    </source>
</evidence>
<feature type="compositionally biased region" description="Low complexity" evidence="8">
    <location>
        <begin position="435"/>
        <end position="453"/>
    </location>
</feature>
<feature type="compositionally biased region" description="Pro residues" evidence="8">
    <location>
        <begin position="41"/>
        <end position="56"/>
    </location>
</feature>
<feature type="chain" id="PRO_5047047703" description="Peptidase S11 D-alanyl-D-alanine carboxypeptidase A N-terminal domain-containing protein" evidence="9">
    <location>
        <begin position="26"/>
        <end position="453"/>
    </location>
</feature>
<feature type="compositionally biased region" description="Low complexity" evidence="8">
    <location>
        <begin position="355"/>
        <end position="370"/>
    </location>
</feature>
<feature type="signal peptide" evidence="9">
    <location>
        <begin position="1"/>
        <end position="25"/>
    </location>
</feature>
<evidence type="ECO:0000256" key="8">
    <source>
        <dbReference type="SAM" id="MobiDB-lite"/>
    </source>
</evidence>
<feature type="domain" description="Peptidase S11 D-alanyl-D-alanine carboxypeptidase A N-terminal" evidence="10">
    <location>
        <begin position="81"/>
        <end position="300"/>
    </location>
</feature>
<dbReference type="PANTHER" id="PTHR21581">
    <property type="entry name" value="D-ALANYL-D-ALANINE CARBOXYPEPTIDASE"/>
    <property type="match status" value="1"/>
</dbReference>
<evidence type="ECO:0000256" key="7">
    <source>
        <dbReference type="RuleBase" id="RU004016"/>
    </source>
</evidence>
<dbReference type="InterPro" id="IPR001967">
    <property type="entry name" value="Peptidase_S11_N"/>
</dbReference>
<dbReference type="InterPro" id="IPR018044">
    <property type="entry name" value="Peptidase_S11"/>
</dbReference>
<dbReference type="Pfam" id="PF00768">
    <property type="entry name" value="Peptidase_S11"/>
    <property type="match status" value="1"/>
</dbReference>
<proteinExistence type="inferred from homology"/>
<gene>
    <name evidence="11" type="ORF">GCM10025883_05960</name>
</gene>
<dbReference type="Proteomes" id="UP001157126">
    <property type="component" value="Unassembled WGS sequence"/>
</dbReference>
<evidence type="ECO:0000256" key="5">
    <source>
        <dbReference type="ARBA" id="ARBA00022984"/>
    </source>
</evidence>
<organism evidence="11 12">
    <name type="scientific">Mobilicoccus caccae</name>
    <dbReference type="NCBI Taxonomy" id="1859295"/>
    <lineage>
        <taxon>Bacteria</taxon>
        <taxon>Bacillati</taxon>
        <taxon>Actinomycetota</taxon>
        <taxon>Actinomycetes</taxon>
        <taxon>Micrococcales</taxon>
        <taxon>Dermatophilaceae</taxon>
        <taxon>Mobilicoccus</taxon>
    </lineage>
</organism>
<keyword evidence="12" id="KW-1185">Reference proteome</keyword>
<dbReference type="EMBL" id="BSUO01000001">
    <property type="protein sequence ID" value="GMA38551.1"/>
    <property type="molecule type" value="Genomic_DNA"/>
</dbReference>
<accession>A0ABQ6IN73</accession>
<dbReference type="SUPFAM" id="SSF56601">
    <property type="entry name" value="beta-lactamase/transpeptidase-like"/>
    <property type="match status" value="1"/>
</dbReference>
<dbReference type="InterPro" id="IPR012338">
    <property type="entry name" value="Beta-lactam/transpept-like"/>
</dbReference>